<dbReference type="EMBL" id="CP038437">
    <property type="protein sequence ID" value="QEM82661.1"/>
    <property type="molecule type" value="Genomic_DNA"/>
</dbReference>
<keyword evidence="1" id="KW-0732">Signal</keyword>
<feature type="chain" id="PRO_5022864277" description="DUF4156 domain-containing protein" evidence="1">
    <location>
        <begin position="19"/>
        <end position="99"/>
    </location>
</feature>
<organism evidence="2 3">
    <name type="scientific">Halomonas binhaiensis</name>
    <dbReference type="NCBI Taxonomy" id="2562282"/>
    <lineage>
        <taxon>Bacteria</taxon>
        <taxon>Pseudomonadati</taxon>
        <taxon>Pseudomonadota</taxon>
        <taxon>Gammaproteobacteria</taxon>
        <taxon>Oceanospirillales</taxon>
        <taxon>Halomonadaceae</taxon>
        <taxon>Halomonas</taxon>
    </lineage>
</organism>
<dbReference type="Proteomes" id="UP000324285">
    <property type="component" value="Chromosome"/>
</dbReference>
<dbReference type="RefSeq" id="WP_149285785.1">
    <property type="nucleotide sequence ID" value="NZ_CP038437.2"/>
</dbReference>
<evidence type="ECO:0008006" key="4">
    <source>
        <dbReference type="Google" id="ProtNLM"/>
    </source>
</evidence>
<proteinExistence type="predicted"/>
<reference evidence="2" key="1">
    <citation type="submission" date="2021-02" db="EMBL/GenBank/DDBJ databases">
        <title>Strain Y2R2, a novel species of the genus Halomonas.</title>
        <authorList>
            <person name="Huang H."/>
        </authorList>
    </citation>
    <scope>NUCLEOTIDE SEQUENCE</scope>
    <source>
        <strain evidence="2">Y2R2</strain>
    </source>
</reference>
<evidence type="ECO:0000256" key="1">
    <source>
        <dbReference type="SAM" id="SignalP"/>
    </source>
</evidence>
<sequence length="99" mass="10778">MRKLIPVSLAAAVVTALVSGCTYTSSQMIAPHKYKAVSSGSIANSKEQHLKNIRDEAQEVCGDSNYTLEGSKDDAYLRYTPTMVGPTPVTELELIFECH</sequence>
<feature type="signal peptide" evidence="1">
    <location>
        <begin position="1"/>
        <end position="18"/>
    </location>
</feature>
<evidence type="ECO:0000313" key="2">
    <source>
        <dbReference type="EMBL" id="QEM82661.1"/>
    </source>
</evidence>
<accession>A0A5C1NIS8</accession>
<dbReference type="KEGG" id="hbh:E4T21_14720"/>
<dbReference type="PROSITE" id="PS51257">
    <property type="entry name" value="PROKAR_LIPOPROTEIN"/>
    <property type="match status" value="1"/>
</dbReference>
<protein>
    <recommendedName>
        <fullName evidence="4">DUF4156 domain-containing protein</fullName>
    </recommendedName>
</protein>
<gene>
    <name evidence="2" type="ORF">E4T21_14720</name>
</gene>
<dbReference type="AlphaFoldDB" id="A0A5C1NIS8"/>
<keyword evidence="3" id="KW-1185">Reference proteome</keyword>
<evidence type="ECO:0000313" key="3">
    <source>
        <dbReference type="Proteomes" id="UP000324285"/>
    </source>
</evidence>
<name>A0A5C1NIS8_9GAMM</name>